<dbReference type="Gene3D" id="3.40.50.150">
    <property type="entry name" value="Vaccinia Virus protein VP39"/>
    <property type="match status" value="1"/>
</dbReference>
<evidence type="ECO:0000313" key="3">
    <source>
        <dbReference type="Proteomes" id="UP000627292"/>
    </source>
</evidence>
<dbReference type="AlphaFoldDB" id="A0A917MTL4"/>
<organism evidence="2 3">
    <name type="scientific">Filimonas zeae</name>
    <dbReference type="NCBI Taxonomy" id="1737353"/>
    <lineage>
        <taxon>Bacteria</taxon>
        <taxon>Pseudomonadati</taxon>
        <taxon>Bacteroidota</taxon>
        <taxon>Chitinophagia</taxon>
        <taxon>Chitinophagales</taxon>
        <taxon>Chitinophagaceae</taxon>
        <taxon>Filimonas</taxon>
    </lineage>
</organism>
<proteinExistence type="predicted"/>
<dbReference type="RefSeq" id="WP_188951270.1">
    <property type="nucleotide sequence ID" value="NZ_BMIB01000002.1"/>
</dbReference>
<dbReference type="CDD" id="cd02440">
    <property type="entry name" value="AdoMet_MTases"/>
    <property type="match status" value="1"/>
</dbReference>
<dbReference type="InterPro" id="IPR029063">
    <property type="entry name" value="SAM-dependent_MTases_sf"/>
</dbReference>
<accession>A0A917MTL4</accession>
<gene>
    <name evidence="2" type="ORF">GCM10011379_13530</name>
</gene>
<comment type="caution">
    <text evidence="2">The sequence shown here is derived from an EMBL/GenBank/DDBJ whole genome shotgun (WGS) entry which is preliminary data.</text>
</comment>
<dbReference type="EMBL" id="BMIB01000002">
    <property type="protein sequence ID" value="GGH63057.1"/>
    <property type="molecule type" value="Genomic_DNA"/>
</dbReference>
<dbReference type="SUPFAM" id="SSF53335">
    <property type="entry name" value="S-adenosyl-L-methionine-dependent methyltransferases"/>
    <property type="match status" value="1"/>
</dbReference>
<evidence type="ECO:0000259" key="1">
    <source>
        <dbReference type="Pfam" id="PF13847"/>
    </source>
</evidence>
<reference evidence="2" key="2">
    <citation type="submission" date="2020-09" db="EMBL/GenBank/DDBJ databases">
        <authorList>
            <person name="Sun Q."/>
            <person name="Zhou Y."/>
        </authorList>
    </citation>
    <scope>NUCLEOTIDE SEQUENCE</scope>
    <source>
        <strain evidence="2">CGMCC 1.15290</strain>
    </source>
</reference>
<dbReference type="InterPro" id="IPR025714">
    <property type="entry name" value="Methyltranfer_dom"/>
</dbReference>
<dbReference type="Pfam" id="PF13847">
    <property type="entry name" value="Methyltransf_31"/>
    <property type="match status" value="1"/>
</dbReference>
<name>A0A917MTL4_9BACT</name>
<protein>
    <recommendedName>
        <fullName evidence="1">Methyltransferase domain-containing protein</fullName>
    </recommendedName>
</protein>
<sequence>MFCKTTSTTDNAAKWFQSDFRFHQLYPADMRRLASQHWTPLQVVKQATDYLADRAGVRILDIGSGIGKFCLSGAWLQPGATFYGVEQRDNLIGYAQAAQHALGLQNVHFYHGNFTQLNLSDYHHFYCFNPFYENLKNTDKIDDTIAFSAELYHYYNRFLHRQLEYMPVGTRVVTFHSLGNEIPASYQLADVWMDDMLKFWMKYK</sequence>
<dbReference type="Proteomes" id="UP000627292">
    <property type="component" value="Unassembled WGS sequence"/>
</dbReference>
<reference evidence="2" key="1">
    <citation type="journal article" date="2014" name="Int. J. Syst. Evol. Microbiol.">
        <title>Complete genome sequence of Corynebacterium casei LMG S-19264T (=DSM 44701T), isolated from a smear-ripened cheese.</title>
        <authorList>
            <consortium name="US DOE Joint Genome Institute (JGI-PGF)"/>
            <person name="Walter F."/>
            <person name="Albersmeier A."/>
            <person name="Kalinowski J."/>
            <person name="Ruckert C."/>
        </authorList>
    </citation>
    <scope>NUCLEOTIDE SEQUENCE</scope>
    <source>
        <strain evidence="2">CGMCC 1.15290</strain>
    </source>
</reference>
<feature type="domain" description="Methyltransferase" evidence="1">
    <location>
        <begin position="55"/>
        <end position="121"/>
    </location>
</feature>
<keyword evidence="3" id="KW-1185">Reference proteome</keyword>
<evidence type="ECO:0000313" key="2">
    <source>
        <dbReference type="EMBL" id="GGH63057.1"/>
    </source>
</evidence>